<gene>
    <name evidence="4" type="ORF">COB21_02395</name>
</gene>
<dbReference type="Pfam" id="PF00588">
    <property type="entry name" value="SpoU_methylase"/>
    <property type="match status" value="1"/>
</dbReference>
<reference evidence="5" key="1">
    <citation type="submission" date="2017-08" db="EMBL/GenBank/DDBJ databases">
        <title>A dynamic microbial community with high functional redundancy inhabits the cold, oxic subseafloor aquifer.</title>
        <authorList>
            <person name="Tully B.J."/>
            <person name="Wheat C.G."/>
            <person name="Glazer B.T."/>
            <person name="Huber J.A."/>
        </authorList>
    </citation>
    <scope>NUCLEOTIDE SEQUENCE [LARGE SCALE GENOMIC DNA]</scope>
</reference>
<keyword evidence="1" id="KW-0489">Methyltransferase</keyword>
<dbReference type="GO" id="GO:0008173">
    <property type="term" value="F:RNA methyltransferase activity"/>
    <property type="evidence" value="ECO:0007669"/>
    <property type="project" value="InterPro"/>
</dbReference>
<evidence type="ECO:0000256" key="2">
    <source>
        <dbReference type="ARBA" id="ARBA00022679"/>
    </source>
</evidence>
<dbReference type="GO" id="GO:0032259">
    <property type="term" value="P:methylation"/>
    <property type="evidence" value="ECO:0007669"/>
    <property type="project" value="UniProtKB-KW"/>
</dbReference>
<dbReference type="InterPro" id="IPR001537">
    <property type="entry name" value="SpoU_MeTrfase"/>
</dbReference>
<evidence type="ECO:0000259" key="3">
    <source>
        <dbReference type="Pfam" id="PF00588"/>
    </source>
</evidence>
<name>A0A2A4X6Z6_UNCAE</name>
<dbReference type="EMBL" id="NVUK01000012">
    <property type="protein sequence ID" value="PCI77825.1"/>
    <property type="molecule type" value="Genomic_DNA"/>
</dbReference>
<dbReference type="CDD" id="cd18095">
    <property type="entry name" value="SpoU-like_rRNA-MTase"/>
    <property type="match status" value="1"/>
</dbReference>
<accession>A0A2A4X6Z6</accession>
<dbReference type="Proteomes" id="UP000218775">
    <property type="component" value="Unassembled WGS sequence"/>
</dbReference>
<dbReference type="Gene3D" id="3.30.1330.30">
    <property type="match status" value="1"/>
</dbReference>
<dbReference type="SUPFAM" id="SSF75217">
    <property type="entry name" value="alpha/beta knot"/>
    <property type="match status" value="1"/>
</dbReference>
<evidence type="ECO:0000256" key="1">
    <source>
        <dbReference type="ARBA" id="ARBA00022603"/>
    </source>
</evidence>
<organism evidence="4 5">
    <name type="scientific">Aerophobetes bacterium</name>
    <dbReference type="NCBI Taxonomy" id="2030807"/>
    <lineage>
        <taxon>Bacteria</taxon>
        <taxon>Candidatus Aerophobota</taxon>
    </lineage>
</organism>
<comment type="caution">
    <text evidence="4">The sequence shown here is derived from an EMBL/GenBank/DDBJ whole genome shotgun (WGS) entry which is preliminary data.</text>
</comment>
<dbReference type="InterPro" id="IPR029064">
    <property type="entry name" value="Ribosomal_eL30-like_sf"/>
</dbReference>
<dbReference type="InterPro" id="IPR029026">
    <property type="entry name" value="tRNA_m1G_MTases_N"/>
</dbReference>
<keyword evidence="2" id="KW-0808">Transferase</keyword>
<dbReference type="Gene3D" id="3.40.1280.10">
    <property type="match status" value="1"/>
</dbReference>
<dbReference type="GO" id="GO:0006396">
    <property type="term" value="P:RNA processing"/>
    <property type="evidence" value="ECO:0007669"/>
    <property type="project" value="InterPro"/>
</dbReference>
<dbReference type="GO" id="GO:0003723">
    <property type="term" value="F:RNA binding"/>
    <property type="evidence" value="ECO:0007669"/>
    <property type="project" value="InterPro"/>
</dbReference>
<evidence type="ECO:0000313" key="5">
    <source>
        <dbReference type="Proteomes" id="UP000218775"/>
    </source>
</evidence>
<dbReference type="PANTHER" id="PTHR43191:SF2">
    <property type="entry name" value="RRNA METHYLTRANSFERASE 3, MITOCHONDRIAL"/>
    <property type="match status" value="1"/>
</dbReference>
<dbReference type="InterPro" id="IPR029028">
    <property type="entry name" value="Alpha/beta_knot_MTases"/>
</dbReference>
<dbReference type="InterPro" id="IPR051259">
    <property type="entry name" value="rRNA_Methyltransferase"/>
</dbReference>
<feature type="domain" description="tRNA/rRNA methyltransferase SpoU type" evidence="3">
    <location>
        <begin position="109"/>
        <end position="246"/>
    </location>
</feature>
<sequence length="260" mass="28493">MSDLSVIKSGSHPLIKHLVQLRTCKKYRQTSNAVFIEGEKVIFDLASNHTFEKLIVVEGATLPPSIRFVEKHVISEQNFKKISGVNTNSTLAATLKKPEARTFKSDENLLIFDRIQDPGNMGMLVRSALAFGYSGVFLVEGSVDYFNDKTVRTSRGAVFSLPFQEGSLQELLLLASKNKARLLIADLEGKSPESITKDANPFYLVVGNEGQGVSAKIKNKGEAITLATHPHVESLNVAAAGSILLYLLQHLLQPENSIEV</sequence>
<proteinExistence type="predicted"/>
<evidence type="ECO:0000313" key="4">
    <source>
        <dbReference type="EMBL" id="PCI77825.1"/>
    </source>
</evidence>
<dbReference type="AlphaFoldDB" id="A0A2A4X6Z6"/>
<dbReference type="SUPFAM" id="SSF55315">
    <property type="entry name" value="L30e-like"/>
    <property type="match status" value="1"/>
</dbReference>
<dbReference type="PANTHER" id="PTHR43191">
    <property type="entry name" value="RRNA METHYLTRANSFERASE 3"/>
    <property type="match status" value="1"/>
</dbReference>
<protein>
    <recommendedName>
        <fullName evidence="3">tRNA/rRNA methyltransferase SpoU type domain-containing protein</fullName>
    </recommendedName>
</protein>